<dbReference type="CDD" id="cd00051">
    <property type="entry name" value="EFh"/>
    <property type="match status" value="1"/>
</dbReference>
<protein>
    <recommendedName>
        <fullName evidence="12">Ras guanyl-releasing protein 3</fullName>
    </recommendedName>
</protein>
<feature type="domain" description="EF-hand" evidence="9">
    <location>
        <begin position="427"/>
        <end position="455"/>
    </location>
</feature>
<accession>A0A9P1N8Y0</accession>
<evidence type="ECO:0000259" key="8">
    <source>
        <dbReference type="PROSITE" id="PS50081"/>
    </source>
</evidence>
<gene>
    <name evidence="10" type="ORF">CAMP_LOCUS15153</name>
</gene>
<keyword evidence="4" id="KW-0106">Calcium</keyword>
<dbReference type="Proteomes" id="UP001152747">
    <property type="component" value="Unassembled WGS sequence"/>
</dbReference>
<dbReference type="SUPFAM" id="SSF57889">
    <property type="entry name" value="Cysteine-rich domain"/>
    <property type="match status" value="1"/>
</dbReference>
<evidence type="ECO:0000256" key="5">
    <source>
        <dbReference type="PROSITE-ProRule" id="PRU00168"/>
    </source>
</evidence>
<evidence type="ECO:0000256" key="4">
    <source>
        <dbReference type="ARBA" id="ARBA00022837"/>
    </source>
</evidence>
<dbReference type="GO" id="GO:0007265">
    <property type="term" value="P:Ras protein signal transduction"/>
    <property type="evidence" value="ECO:0007669"/>
    <property type="project" value="TreeGrafter"/>
</dbReference>
<dbReference type="GO" id="GO:0005886">
    <property type="term" value="C:plasma membrane"/>
    <property type="evidence" value="ECO:0007669"/>
    <property type="project" value="TreeGrafter"/>
</dbReference>
<dbReference type="AlphaFoldDB" id="A0A9P1N8Y0"/>
<dbReference type="Pfam" id="PF13499">
    <property type="entry name" value="EF-hand_7"/>
    <property type="match status" value="1"/>
</dbReference>
<name>A0A9P1N8Y0_9PELO</name>
<feature type="domain" description="Phorbol-ester/DAG-type" evidence="8">
    <location>
        <begin position="464"/>
        <end position="514"/>
    </location>
</feature>
<dbReference type="Gene3D" id="3.30.60.20">
    <property type="match status" value="1"/>
</dbReference>
<sequence>MEKDKKFDEHELVQECVHCFYLNAHDEFDDLALADALFLSHQWLMDSLSLITDFVNIYQETREIQHREAVCRAVAYWIEKFPMHFDAQPQVCAQVVRLKTIAEDVNETIRNGLDVSALPSFAWLRAVSVRNPLAKQTVFTLSFVQATASDISTSLSHIDYRVLSRISITELKHYVKDGNLKRCPMLERSISVFNNLSNWVQCMILNKTTPKERAEILVKFVHVAKHLKKINNFNTLMSVVGGITHSTIARLAKTHAVLSNDIKRDLNNLTNLLSAQHNFSEYRKALEACNRKFRIPIIGVHLKDLVAINCSGANFEKTQTISAEKLEKLSTLLFEFPVSLDIRFNDDDIYELSLRREPKTFMNFEPSRGVVFAEWASGITVAPDSTTVSKHISAMVDAVFKHYDHDRDGFISQDEFLQISGNFPFIESFINIDVDRDGQISKEELKTYFMAANKDSKDLRRGFKHNFHETTFITPTTCSHCNKVLWGFIRQGFKCKDCGLAVHECCKLNAVAECRRKSSSNLTKAAIWLSSPRGSVRHKLFATCKRSSRNRTVSALGPTSPLGGSEPTSSSARLHLPLRDCRTQSEGADCCNFVCDEAEGEEVGLVSLACEEVFDDDLAEVSARTT</sequence>
<dbReference type="InterPro" id="IPR018247">
    <property type="entry name" value="EF_Hand_1_Ca_BS"/>
</dbReference>
<evidence type="ECO:0000313" key="11">
    <source>
        <dbReference type="Proteomes" id="UP001152747"/>
    </source>
</evidence>
<dbReference type="SMART" id="SM00054">
    <property type="entry name" value="EFh"/>
    <property type="match status" value="2"/>
</dbReference>
<dbReference type="PANTHER" id="PTHR23113:SF252">
    <property type="entry name" value="RAS GUANYL-RELEASING PROTEIN 3"/>
    <property type="match status" value="1"/>
</dbReference>
<dbReference type="InterPro" id="IPR020454">
    <property type="entry name" value="DAG/PE-bd"/>
</dbReference>
<dbReference type="Gene3D" id="1.10.840.10">
    <property type="entry name" value="Ras guanine-nucleotide exchange factors catalytic domain"/>
    <property type="match status" value="1"/>
</dbReference>
<keyword evidence="2" id="KW-0479">Metal-binding</keyword>
<dbReference type="InterPro" id="IPR036964">
    <property type="entry name" value="RASGEF_cat_dom_sf"/>
</dbReference>
<dbReference type="PROSITE" id="PS50081">
    <property type="entry name" value="ZF_DAG_PE_2"/>
    <property type="match status" value="1"/>
</dbReference>
<dbReference type="CDD" id="cd00155">
    <property type="entry name" value="RasGEF"/>
    <property type="match status" value="1"/>
</dbReference>
<dbReference type="Gene3D" id="1.20.870.10">
    <property type="entry name" value="Son of sevenless (SoS) protein Chain: S domain 1"/>
    <property type="match status" value="1"/>
</dbReference>
<dbReference type="InterPro" id="IPR001895">
    <property type="entry name" value="RASGEF_cat_dom"/>
</dbReference>
<dbReference type="PROSITE" id="PS50009">
    <property type="entry name" value="RASGEF_CAT"/>
    <property type="match status" value="1"/>
</dbReference>
<dbReference type="PROSITE" id="PS00479">
    <property type="entry name" value="ZF_DAG_PE_1"/>
    <property type="match status" value="1"/>
</dbReference>
<dbReference type="SMART" id="SM00109">
    <property type="entry name" value="C1"/>
    <property type="match status" value="1"/>
</dbReference>
<dbReference type="InterPro" id="IPR002048">
    <property type="entry name" value="EF_hand_dom"/>
</dbReference>
<dbReference type="Pfam" id="PF00130">
    <property type="entry name" value="C1_1"/>
    <property type="match status" value="1"/>
</dbReference>
<feature type="domain" description="EF-hand" evidence="9">
    <location>
        <begin position="391"/>
        <end position="426"/>
    </location>
</feature>
<evidence type="ECO:0000256" key="3">
    <source>
        <dbReference type="ARBA" id="ARBA00022833"/>
    </source>
</evidence>
<dbReference type="PROSITE" id="PS50222">
    <property type="entry name" value="EF_HAND_2"/>
    <property type="match status" value="2"/>
</dbReference>
<dbReference type="InterPro" id="IPR023578">
    <property type="entry name" value="Ras_GEF_dom_sf"/>
</dbReference>
<evidence type="ECO:0000259" key="7">
    <source>
        <dbReference type="PROSITE" id="PS50009"/>
    </source>
</evidence>
<keyword evidence="1 5" id="KW-0344">Guanine-nucleotide releasing factor</keyword>
<dbReference type="EMBL" id="CANHGI010000005">
    <property type="protein sequence ID" value="CAI5452516.1"/>
    <property type="molecule type" value="Genomic_DNA"/>
</dbReference>
<feature type="domain" description="Ras-GEF" evidence="7">
    <location>
        <begin position="147"/>
        <end position="373"/>
    </location>
</feature>
<dbReference type="OrthoDB" id="74314at2759"/>
<dbReference type="PROSITE" id="PS00018">
    <property type="entry name" value="EF_HAND_1"/>
    <property type="match status" value="2"/>
</dbReference>
<evidence type="ECO:0000256" key="6">
    <source>
        <dbReference type="SAM" id="MobiDB-lite"/>
    </source>
</evidence>
<reference evidence="10" key="1">
    <citation type="submission" date="2022-11" db="EMBL/GenBank/DDBJ databases">
        <authorList>
            <person name="Kikuchi T."/>
        </authorList>
    </citation>
    <scope>NUCLEOTIDE SEQUENCE</scope>
    <source>
        <strain evidence="10">PS1010</strain>
    </source>
</reference>
<dbReference type="GO" id="GO:0005509">
    <property type="term" value="F:calcium ion binding"/>
    <property type="evidence" value="ECO:0007669"/>
    <property type="project" value="InterPro"/>
</dbReference>
<comment type="caution">
    <text evidence="10">The sequence shown here is derived from an EMBL/GenBank/DDBJ whole genome shotgun (WGS) entry which is preliminary data.</text>
</comment>
<dbReference type="InterPro" id="IPR002219">
    <property type="entry name" value="PKC_DAG/PE"/>
</dbReference>
<dbReference type="SUPFAM" id="SSF48366">
    <property type="entry name" value="Ras GEF"/>
    <property type="match status" value="1"/>
</dbReference>
<dbReference type="SUPFAM" id="SSF47473">
    <property type="entry name" value="EF-hand"/>
    <property type="match status" value="1"/>
</dbReference>
<dbReference type="Gene3D" id="1.10.238.10">
    <property type="entry name" value="EF-hand"/>
    <property type="match status" value="1"/>
</dbReference>
<dbReference type="SMART" id="SM00147">
    <property type="entry name" value="RasGEF"/>
    <property type="match status" value="1"/>
</dbReference>
<dbReference type="InterPro" id="IPR008937">
    <property type="entry name" value="Ras-like_GEF"/>
</dbReference>
<evidence type="ECO:0000259" key="9">
    <source>
        <dbReference type="PROSITE" id="PS50222"/>
    </source>
</evidence>
<evidence type="ECO:0000313" key="10">
    <source>
        <dbReference type="EMBL" id="CAI5452516.1"/>
    </source>
</evidence>
<dbReference type="Pfam" id="PF00617">
    <property type="entry name" value="RasGEF"/>
    <property type="match status" value="1"/>
</dbReference>
<organism evidence="10 11">
    <name type="scientific">Caenorhabditis angaria</name>
    <dbReference type="NCBI Taxonomy" id="860376"/>
    <lineage>
        <taxon>Eukaryota</taxon>
        <taxon>Metazoa</taxon>
        <taxon>Ecdysozoa</taxon>
        <taxon>Nematoda</taxon>
        <taxon>Chromadorea</taxon>
        <taxon>Rhabditida</taxon>
        <taxon>Rhabditina</taxon>
        <taxon>Rhabditomorpha</taxon>
        <taxon>Rhabditoidea</taxon>
        <taxon>Rhabditidae</taxon>
        <taxon>Peloderinae</taxon>
        <taxon>Caenorhabditis</taxon>
    </lineage>
</organism>
<dbReference type="PANTHER" id="PTHR23113">
    <property type="entry name" value="GUANINE NUCLEOTIDE EXCHANGE FACTOR"/>
    <property type="match status" value="1"/>
</dbReference>
<keyword evidence="3" id="KW-0862">Zinc</keyword>
<dbReference type="PRINTS" id="PR00008">
    <property type="entry name" value="DAGPEDOMAIN"/>
</dbReference>
<dbReference type="InterPro" id="IPR046349">
    <property type="entry name" value="C1-like_sf"/>
</dbReference>
<proteinExistence type="predicted"/>
<keyword evidence="11" id="KW-1185">Reference proteome</keyword>
<feature type="region of interest" description="Disordered" evidence="6">
    <location>
        <begin position="552"/>
        <end position="571"/>
    </location>
</feature>
<dbReference type="GO" id="GO:0005085">
    <property type="term" value="F:guanyl-nucleotide exchange factor activity"/>
    <property type="evidence" value="ECO:0007669"/>
    <property type="project" value="UniProtKB-KW"/>
</dbReference>
<evidence type="ECO:0008006" key="12">
    <source>
        <dbReference type="Google" id="ProtNLM"/>
    </source>
</evidence>
<dbReference type="InterPro" id="IPR011992">
    <property type="entry name" value="EF-hand-dom_pair"/>
</dbReference>
<evidence type="ECO:0000256" key="1">
    <source>
        <dbReference type="ARBA" id="ARBA00022658"/>
    </source>
</evidence>
<evidence type="ECO:0000256" key="2">
    <source>
        <dbReference type="ARBA" id="ARBA00022723"/>
    </source>
</evidence>